<evidence type="ECO:0000313" key="1">
    <source>
        <dbReference type="EMBL" id="QGZ28681.1"/>
    </source>
</evidence>
<proteinExistence type="predicted"/>
<dbReference type="OrthoDB" id="9178965at2"/>
<dbReference type="EMBL" id="CP046902">
    <property type="protein sequence ID" value="QGZ28681.1"/>
    <property type="molecule type" value="Genomic_DNA"/>
</dbReference>
<accession>A0A6I6LQS6</accession>
<evidence type="ECO:0008006" key="3">
    <source>
        <dbReference type="Google" id="ProtNLM"/>
    </source>
</evidence>
<dbReference type="RefSeq" id="WP_158186285.1">
    <property type="nucleotide sequence ID" value="NZ_CP046902.1"/>
</dbReference>
<dbReference type="AlphaFoldDB" id="A0A6I6LQS6"/>
<evidence type="ECO:0000313" key="2">
    <source>
        <dbReference type="Proteomes" id="UP000438983"/>
    </source>
</evidence>
<dbReference type="Proteomes" id="UP000438983">
    <property type="component" value="Chromosome"/>
</dbReference>
<protein>
    <recommendedName>
        <fullName evidence="3">Nucleotide-diphospho-sugar transferase domain-containing protein</fullName>
    </recommendedName>
</protein>
<organism evidence="1 2">
    <name type="scientific">Stutzerimonas stutzeri</name>
    <name type="common">Pseudomonas stutzeri</name>
    <dbReference type="NCBI Taxonomy" id="316"/>
    <lineage>
        <taxon>Bacteria</taxon>
        <taxon>Pseudomonadati</taxon>
        <taxon>Pseudomonadota</taxon>
        <taxon>Gammaproteobacteria</taxon>
        <taxon>Pseudomonadales</taxon>
        <taxon>Pseudomonadaceae</taxon>
        <taxon>Stutzerimonas</taxon>
    </lineage>
</organism>
<sequence length="310" mass="34679">MPSILVYTDEPEAFTGWPVDVVALSGDELDDWTGRQGYLHRRKAVAIRAALASCERSVFIDTDTFFIAPANRLFERLSRGEWLVDKIEGTWGEWADQPLYAATASLLREEYGVGDDMRLINSGVLGLNQDAVPLMDHAIDLIDELHPLAPDIHIIEQFAVGVAAYGLPEPTETRGLVRHYYGEKRYWRPVLDVFFANHGEVYSPALIKASGQVPRSRPKPSKWRRLIFRLASTLYVRKAPKMARSAFYAVNLPRDAYSAACAPVYAMELVNSGFDSSSIAADPPVGWLRLLSSGQRKRLQALLDDAQRLS</sequence>
<name>A0A6I6LQS6_STUST</name>
<reference evidence="1 2" key="1">
    <citation type="submission" date="2019-12" db="EMBL/GenBank/DDBJ databases">
        <title>Complete genome sequence of Pseudomonas stutzeri.</title>
        <authorList>
            <person name="Lim S.R."/>
            <person name="Kim J.H."/>
        </authorList>
    </citation>
    <scope>NUCLEOTIDE SEQUENCE [LARGE SCALE GENOMIC DNA]</scope>
    <source>
        <strain evidence="1 2">PM101005</strain>
    </source>
</reference>
<gene>
    <name evidence="1" type="ORF">GQA94_00885</name>
</gene>